<keyword evidence="5" id="KW-0862">Zinc</keyword>
<dbReference type="EMBL" id="JAWZYT010001761">
    <property type="protein sequence ID" value="KAK4309362.1"/>
    <property type="molecule type" value="Genomic_DNA"/>
</dbReference>
<keyword evidence="14" id="KW-1185">Reference proteome</keyword>
<feature type="compositionally biased region" description="Polar residues" evidence="10">
    <location>
        <begin position="279"/>
        <end position="297"/>
    </location>
</feature>
<dbReference type="PROSITE" id="PS50157">
    <property type="entry name" value="ZINC_FINGER_C2H2_2"/>
    <property type="match status" value="2"/>
</dbReference>
<evidence type="ECO:0000256" key="7">
    <source>
        <dbReference type="ARBA" id="ARBA00023242"/>
    </source>
</evidence>
<feature type="domain" description="C2H2-type" evidence="11">
    <location>
        <begin position="752"/>
        <end position="779"/>
    </location>
</feature>
<dbReference type="PROSITE" id="PS00028">
    <property type="entry name" value="ZINC_FINGER_C2H2_1"/>
    <property type="match status" value="2"/>
</dbReference>
<feature type="compositionally biased region" description="Polar residues" evidence="10">
    <location>
        <begin position="198"/>
        <end position="211"/>
    </location>
</feature>
<dbReference type="PROSITE" id="PS50950">
    <property type="entry name" value="ZF_THAP"/>
    <property type="match status" value="1"/>
</dbReference>
<dbReference type="AlphaFoldDB" id="A0AAE1U4D6"/>
<evidence type="ECO:0000256" key="3">
    <source>
        <dbReference type="ARBA" id="ARBA00022737"/>
    </source>
</evidence>
<evidence type="ECO:0000256" key="6">
    <source>
        <dbReference type="ARBA" id="ARBA00023125"/>
    </source>
</evidence>
<dbReference type="Pfam" id="PF00096">
    <property type="entry name" value="zf-C2H2"/>
    <property type="match status" value="2"/>
</dbReference>
<feature type="region of interest" description="Disordered" evidence="10">
    <location>
        <begin position="192"/>
        <end position="213"/>
    </location>
</feature>
<accession>A0AAE1U4D6</accession>
<feature type="region of interest" description="Disordered" evidence="10">
    <location>
        <begin position="362"/>
        <end position="382"/>
    </location>
</feature>
<evidence type="ECO:0000259" key="11">
    <source>
        <dbReference type="PROSITE" id="PS50157"/>
    </source>
</evidence>
<feature type="region of interest" description="Disordered" evidence="10">
    <location>
        <begin position="442"/>
        <end position="552"/>
    </location>
</feature>
<dbReference type="GO" id="GO:0008270">
    <property type="term" value="F:zinc ion binding"/>
    <property type="evidence" value="ECO:0007669"/>
    <property type="project" value="UniProtKB-KW"/>
</dbReference>
<evidence type="ECO:0000256" key="5">
    <source>
        <dbReference type="ARBA" id="ARBA00022833"/>
    </source>
</evidence>
<dbReference type="GO" id="GO:0000981">
    <property type="term" value="F:DNA-binding transcription factor activity, RNA polymerase II-specific"/>
    <property type="evidence" value="ECO:0007669"/>
    <property type="project" value="TreeGrafter"/>
</dbReference>
<proteinExistence type="predicted"/>
<keyword evidence="2" id="KW-0479">Metal-binding</keyword>
<evidence type="ECO:0000256" key="10">
    <source>
        <dbReference type="SAM" id="MobiDB-lite"/>
    </source>
</evidence>
<feature type="region of interest" description="Disordered" evidence="10">
    <location>
        <begin position="267"/>
        <end position="300"/>
    </location>
</feature>
<evidence type="ECO:0000256" key="9">
    <source>
        <dbReference type="PROSITE-ProRule" id="PRU00309"/>
    </source>
</evidence>
<dbReference type="InterPro" id="IPR006612">
    <property type="entry name" value="THAP_Znf"/>
</dbReference>
<dbReference type="PANTHER" id="PTHR10032">
    <property type="entry name" value="ZINC FINGER PROTEIN WITH KRAB AND SCAN DOMAINS"/>
    <property type="match status" value="1"/>
</dbReference>
<feature type="compositionally biased region" description="Low complexity" evidence="10">
    <location>
        <begin position="509"/>
        <end position="520"/>
    </location>
</feature>
<comment type="caution">
    <text evidence="13">The sequence shown here is derived from an EMBL/GenBank/DDBJ whole genome shotgun (WGS) entry which is preliminary data.</text>
</comment>
<organism evidence="13 14">
    <name type="scientific">Petrolisthes manimaculis</name>
    <dbReference type="NCBI Taxonomy" id="1843537"/>
    <lineage>
        <taxon>Eukaryota</taxon>
        <taxon>Metazoa</taxon>
        <taxon>Ecdysozoa</taxon>
        <taxon>Arthropoda</taxon>
        <taxon>Crustacea</taxon>
        <taxon>Multicrustacea</taxon>
        <taxon>Malacostraca</taxon>
        <taxon>Eumalacostraca</taxon>
        <taxon>Eucarida</taxon>
        <taxon>Decapoda</taxon>
        <taxon>Pleocyemata</taxon>
        <taxon>Anomura</taxon>
        <taxon>Galatheoidea</taxon>
        <taxon>Porcellanidae</taxon>
        <taxon>Petrolisthes</taxon>
    </lineage>
</organism>
<sequence>MSGACAIHNCVLNLKELDTIIPLYKFPKDKELRQKWVDCCMRPTPPVDPDTEEICMLHFEKKDIICTYKTVPITPPLNEDSSEADKISWRDFENKYLYHTPKEVTARNFELKDDAFPKQFIPLSEDIPWLRCRNPEIILKSELEGEPKGYFKELKEGIKAALLLETDMAGRQEQISLAKSLDFLMGPEDQEPWHDNYNIKTESSKSPNSDNDLCIEEHSIDDPIHNDGYKIEELSSTHRDQSSQQDVVMGARNSEEEEVMTYQVLTGRQQDVTGRDHTPTTQSSTSTGASRPSTSHGELNLLDVPCPRYTGMIAHRLLTQDPINPNPVSAISAAAMDHNASLYNLDGLYGNTHDAPALTRPEEAASATHTRHSTVSPHTAPSDPYQYTSVPLTSPHLLSPLATAPPPYQPHVGFYNNTPNYSMLTFPRPPVTSHQVNAFGETRNSMISPPGPSTSTQLQYSPSEHLVSSSSGSPTEPQNLSRVPPGEQRGENGKFASLLTNIQRDRTRSGSPLSQPGPSSRVSSPRYNSPRRNERNASSGSNGSFQSFNSSTRSHPYYVPTSVHTPQGSYSYSADPGFSQYLPQGYYSSVTPAPPQTSHQQGSLAVNQPGGSNMTTDSTYQGSQLLPSFPTFPPASMPPPQAEGEGCSTNPSPGQIIPASGMRVRYQPRYSPRTEALAAEAMKRELGVGIREPFPGIREPFPGIREPFPEFNGAPLGIPPLHPSRDLAGPNNINTNNNILPRQRGYVSDRDSTCGICEVTFASSGHLKRHLQSHGSGRRFKCSFCSCAYSRQDNLRKHIANAHKRAEQQQQQPQQQPQPLPQQQRPPPPPPPQPQIQQQQNHLSSPA</sequence>
<feature type="domain" description="THAP-type" evidence="12">
    <location>
        <begin position="1"/>
        <end position="120"/>
    </location>
</feature>
<dbReference type="GO" id="GO:0000978">
    <property type="term" value="F:RNA polymerase II cis-regulatory region sequence-specific DNA binding"/>
    <property type="evidence" value="ECO:0007669"/>
    <property type="project" value="TreeGrafter"/>
</dbReference>
<feature type="compositionally biased region" description="Pro residues" evidence="10">
    <location>
        <begin position="816"/>
        <end position="834"/>
    </location>
</feature>
<feature type="domain" description="C2H2-type" evidence="11">
    <location>
        <begin position="780"/>
        <end position="808"/>
    </location>
</feature>
<dbReference type="Pfam" id="PF05485">
    <property type="entry name" value="THAP"/>
    <property type="match status" value="1"/>
</dbReference>
<dbReference type="Proteomes" id="UP001292094">
    <property type="component" value="Unassembled WGS sequence"/>
</dbReference>
<evidence type="ECO:0000256" key="8">
    <source>
        <dbReference type="PROSITE-ProRule" id="PRU00042"/>
    </source>
</evidence>
<feature type="compositionally biased region" description="Polar residues" evidence="10">
    <location>
        <begin position="373"/>
        <end position="382"/>
    </location>
</feature>
<dbReference type="PANTHER" id="PTHR10032:SF271">
    <property type="entry name" value="RH12261P-RELATED"/>
    <property type="match status" value="1"/>
</dbReference>
<gene>
    <name evidence="13" type="ORF">Pmani_019006</name>
</gene>
<dbReference type="InterPro" id="IPR036236">
    <property type="entry name" value="Znf_C2H2_sf"/>
</dbReference>
<dbReference type="Gene3D" id="3.30.160.60">
    <property type="entry name" value="Classic Zinc Finger"/>
    <property type="match status" value="1"/>
</dbReference>
<reference evidence="13" key="1">
    <citation type="submission" date="2023-11" db="EMBL/GenBank/DDBJ databases">
        <title>Genome assemblies of two species of porcelain crab, Petrolisthes cinctipes and Petrolisthes manimaculis (Anomura: Porcellanidae).</title>
        <authorList>
            <person name="Angst P."/>
        </authorList>
    </citation>
    <scope>NUCLEOTIDE SEQUENCE</scope>
    <source>
        <strain evidence="13">PB745_02</strain>
        <tissue evidence="13">Gill</tissue>
    </source>
</reference>
<evidence type="ECO:0000256" key="4">
    <source>
        <dbReference type="ARBA" id="ARBA00022771"/>
    </source>
</evidence>
<dbReference type="SUPFAM" id="SSF57716">
    <property type="entry name" value="Glucocorticoid receptor-like (DNA-binding domain)"/>
    <property type="match status" value="1"/>
</dbReference>
<evidence type="ECO:0000313" key="14">
    <source>
        <dbReference type="Proteomes" id="UP001292094"/>
    </source>
</evidence>
<comment type="subcellular location">
    <subcellularLocation>
        <location evidence="1">Nucleus</location>
    </subcellularLocation>
</comment>
<feature type="region of interest" description="Disordered" evidence="10">
    <location>
        <begin position="802"/>
        <end position="847"/>
    </location>
</feature>
<keyword evidence="3" id="KW-0677">Repeat</keyword>
<evidence type="ECO:0000259" key="12">
    <source>
        <dbReference type="PROSITE" id="PS50950"/>
    </source>
</evidence>
<evidence type="ECO:0000256" key="2">
    <source>
        <dbReference type="ARBA" id="ARBA00022723"/>
    </source>
</evidence>
<dbReference type="GO" id="GO:0005634">
    <property type="term" value="C:nucleus"/>
    <property type="evidence" value="ECO:0007669"/>
    <property type="project" value="UniProtKB-SubCell"/>
</dbReference>
<evidence type="ECO:0000256" key="1">
    <source>
        <dbReference type="ARBA" id="ARBA00004123"/>
    </source>
</evidence>
<dbReference type="SUPFAM" id="SSF57667">
    <property type="entry name" value="beta-beta-alpha zinc fingers"/>
    <property type="match status" value="1"/>
</dbReference>
<dbReference type="InterPro" id="IPR027756">
    <property type="entry name" value="Ovo-like"/>
</dbReference>
<keyword evidence="4 8" id="KW-0863">Zinc-finger</keyword>
<feature type="compositionally biased region" description="Polar residues" evidence="10">
    <location>
        <begin position="442"/>
        <end position="481"/>
    </location>
</feature>
<evidence type="ECO:0000313" key="13">
    <source>
        <dbReference type="EMBL" id="KAK4309362.1"/>
    </source>
</evidence>
<keyword evidence="6 9" id="KW-0238">DNA-binding</keyword>
<dbReference type="InterPro" id="IPR013087">
    <property type="entry name" value="Znf_C2H2_type"/>
</dbReference>
<feature type="region of interest" description="Disordered" evidence="10">
    <location>
        <begin position="589"/>
        <end position="617"/>
    </location>
</feature>
<dbReference type="SMART" id="SM00355">
    <property type="entry name" value="ZnF_C2H2"/>
    <property type="match status" value="2"/>
</dbReference>
<name>A0AAE1U4D6_9EUCA</name>
<feature type="compositionally biased region" description="Low complexity" evidence="10">
    <location>
        <begin position="538"/>
        <end position="551"/>
    </location>
</feature>
<protein>
    <submittedName>
        <fullName evidence="13">Uncharacterized protein</fullName>
    </submittedName>
</protein>
<keyword evidence="7" id="KW-0539">Nucleus</keyword>